<dbReference type="RefSeq" id="WP_151127996.1">
    <property type="nucleotide sequence ID" value="NZ_VZQZ01000004.1"/>
</dbReference>
<proteinExistence type="predicted"/>
<dbReference type="AlphaFoldDB" id="A0A7J4ZQX0"/>
<keyword evidence="2" id="KW-1185">Reference proteome</keyword>
<accession>A0A7J4ZQX0</accession>
<evidence type="ECO:0008006" key="3">
    <source>
        <dbReference type="Google" id="ProtNLM"/>
    </source>
</evidence>
<dbReference type="EMBL" id="VZQZ01000004">
    <property type="protein sequence ID" value="KAB0665560.1"/>
    <property type="molecule type" value="Genomic_DNA"/>
</dbReference>
<sequence length="898" mass="95768">MGTGIPQTAFTAGELAPSLYGRVDLARYLTGLKTCRNFMVMQYGGVANRPGTRMLGEVRDSSTRSRLIPFQFSAAQSYALEFGDHSLRVFMGDTGAQVVFPAGHLQAGQPYEIVTPWGTDDLPLLKYTQSADVMTLCHPNYRQRQLSRLGHADWRLDEFVNVNGPFRDLNSDESVTITASGTNGAITLTASSDLFTASHAGQMMYLEQSPDNSTRKWEVQKAIAINDIRRAGANYYKALTGGTTGTVRPSATEGTECDGDPGVNWLYLHSGFGIVRIDAVTSARSAGATVVKTLPANVMADTGAVGITNIVLSPYIGDKVAPAFWVQCSRAHGFPNRASVTITGVEGIPEANGTFAIVPADQANVFVIPDMTTGGSYTGGGTANLSTAPTPSYKWAFEAWNRDDGYPGAAAYYQQRQIFAGSGGQPQTLWGSRTQGYRDFGAGVPILDDDAFTFTIASRQVNEIRHIVELTELLLMTSDGVWTLKGSQDGVLTPASANTKRQGAYGSAHVPPVAIGSSALYVQAGGSQVRGIGYSFQDDAYIGKDLTVMSAHLFRGKEIVAWAYQCLPCSCVWAVQDDGSLIGFTYLQEQEIAGWHRHDSVNGSFESVCSVSGGREDSVFFIVRRVIGGVVKRYVEKLETRSFASIRDAFFVDSGLTYDGRNRSATTMTISGGVGWDETESLSLTASTAFFTAEDVGDKVSFTHDGTVCKLTITAFTSPSLVSVAPDRAIPAPFRATPFTAWSLERNVFAGLGHLEGQTVAILADGNVHAPRTVRMGSVTLDYHAAVVHAGLPITAEVGTLNLTVPGQNILDSKKLITKVTLVCEASRGIMVGPDAAHLREHKGTVPLDGGAAPAVTGTFEVLIPGAWDKNGAITVRQADPLPLAILALIPDVALGGN</sequence>
<dbReference type="InterPro" id="IPR042302">
    <property type="entry name" value="E1_FCCH_sf"/>
</dbReference>
<protein>
    <recommendedName>
        <fullName evidence="3">Ubiquitin-activating enzyme E1 FCCH domain-containing protein</fullName>
    </recommendedName>
</protein>
<comment type="caution">
    <text evidence="1">The sequence shown here is derived from an EMBL/GenBank/DDBJ whole genome shotgun (WGS) entry which is preliminary data.</text>
</comment>
<dbReference type="Proteomes" id="UP000420562">
    <property type="component" value="Unassembled WGS sequence"/>
</dbReference>
<gene>
    <name evidence="1" type="ORF">F6V25_07500</name>
</gene>
<dbReference type="Gene3D" id="2.40.30.180">
    <property type="entry name" value="Ubiquitin-activating enzyme E1, FCCH domain"/>
    <property type="match status" value="1"/>
</dbReference>
<organism evidence="1 2">
    <name type="scientific">Oryzomonas japonica</name>
    <dbReference type="NCBI Taxonomy" id="2603858"/>
    <lineage>
        <taxon>Bacteria</taxon>
        <taxon>Pseudomonadati</taxon>
        <taxon>Thermodesulfobacteriota</taxon>
        <taxon>Desulfuromonadia</taxon>
        <taxon>Geobacterales</taxon>
        <taxon>Geobacteraceae</taxon>
        <taxon>Oryzomonas</taxon>
    </lineage>
</organism>
<name>A0A7J4ZQX0_9BACT</name>
<evidence type="ECO:0000313" key="1">
    <source>
        <dbReference type="EMBL" id="KAB0665560.1"/>
    </source>
</evidence>
<evidence type="ECO:0000313" key="2">
    <source>
        <dbReference type="Proteomes" id="UP000420562"/>
    </source>
</evidence>
<reference evidence="1 2" key="1">
    <citation type="submission" date="2019-09" db="EMBL/GenBank/DDBJ databases">
        <title>Geobacter sp. Red96, a novel strain isolated from paddy soil.</title>
        <authorList>
            <person name="Xu Z."/>
            <person name="Masuda Y."/>
            <person name="Itoh H."/>
            <person name="Senoo K."/>
        </authorList>
    </citation>
    <scope>NUCLEOTIDE SEQUENCE [LARGE SCALE GENOMIC DNA]</scope>
    <source>
        <strain evidence="1 2">Red96</strain>
    </source>
</reference>